<proteinExistence type="inferred from homology"/>
<organism evidence="4 5">
    <name type="scientific">Amycolatopsis methanolica 239</name>
    <dbReference type="NCBI Taxonomy" id="1068978"/>
    <lineage>
        <taxon>Bacteria</taxon>
        <taxon>Bacillati</taxon>
        <taxon>Actinomycetota</taxon>
        <taxon>Actinomycetes</taxon>
        <taxon>Pseudonocardiales</taxon>
        <taxon>Pseudonocardiaceae</taxon>
        <taxon>Amycolatopsis</taxon>
        <taxon>Amycolatopsis methanolica group</taxon>
    </lineage>
</organism>
<protein>
    <submittedName>
        <fullName evidence="4">5-carboxymethyl-2-hydroxymuconate delta-isomerase</fullName>
    </submittedName>
</protein>
<comment type="similarity">
    <text evidence="1">Belongs to the FAH family.</text>
</comment>
<evidence type="ECO:0000313" key="5">
    <source>
        <dbReference type="Proteomes" id="UP000062973"/>
    </source>
</evidence>
<dbReference type="InterPro" id="IPR036663">
    <property type="entry name" value="Fumarylacetoacetase_C_sf"/>
</dbReference>
<dbReference type="Gene3D" id="3.90.850.10">
    <property type="entry name" value="Fumarylacetoacetase-like, C-terminal domain"/>
    <property type="match status" value="1"/>
</dbReference>
<name>A0A076N863_AMYME</name>
<dbReference type="GO" id="GO:0046872">
    <property type="term" value="F:metal ion binding"/>
    <property type="evidence" value="ECO:0007669"/>
    <property type="project" value="UniProtKB-KW"/>
</dbReference>
<dbReference type="PANTHER" id="PTHR42796:SF4">
    <property type="entry name" value="FUMARYLACETOACETATE HYDROLASE DOMAIN-CONTAINING PROTEIN 2A"/>
    <property type="match status" value="1"/>
</dbReference>
<dbReference type="InterPro" id="IPR011234">
    <property type="entry name" value="Fumarylacetoacetase-like_C"/>
</dbReference>
<dbReference type="RefSeq" id="WP_017985066.1">
    <property type="nucleotide sequence ID" value="NZ_AQUL01000001.1"/>
</dbReference>
<dbReference type="KEGG" id="amq:AMETH_6140"/>
<dbReference type="GO" id="GO:0019752">
    <property type="term" value="P:carboxylic acid metabolic process"/>
    <property type="evidence" value="ECO:0007669"/>
    <property type="project" value="UniProtKB-ARBA"/>
</dbReference>
<dbReference type="SUPFAM" id="SSF56529">
    <property type="entry name" value="FAH"/>
    <property type="match status" value="1"/>
</dbReference>
<dbReference type="Pfam" id="PF01557">
    <property type="entry name" value="FAA_hydrolase"/>
    <property type="match status" value="1"/>
</dbReference>
<dbReference type="STRING" id="1068978.AMETH_6140"/>
<accession>A0A076N863</accession>
<dbReference type="FunFam" id="3.90.850.10:FF:000002">
    <property type="entry name" value="2-hydroxyhepta-2,4-diene-1,7-dioate isomerase"/>
    <property type="match status" value="1"/>
</dbReference>
<keyword evidence="2" id="KW-0479">Metal-binding</keyword>
<keyword evidence="4" id="KW-0413">Isomerase</keyword>
<keyword evidence="5" id="KW-1185">Reference proteome</keyword>
<dbReference type="OrthoDB" id="9805307at2"/>
<reference evidence="4 5" key="1">
    <citation type="submission" date="2014-07" db="EMBL/GenBank/DDBJ databases">
        <title>Whole Genome Sequence of the Amycolatopsis methanolica 239.</title>
        <authorList>
            <person name="Tang B."/>
        </authorList>
    </citation>
    <scope>NUCLEOTIDE SEQUENCE [LARGE SCALE GENOMIC DNA]</scope>
    <source>
        <strain evidence="4 5">239</strain>
    </source>
</reference>
<dbReference type="Proteomes" id="UP000062973">
    <property type="component" value="Chromosome"/>
</dbReference>
<dbReference type="eggNOG" id="COG0179">
    <property type="taxonomic scope" value="Bacteria"/>
</dbReference>
<dbReference type="PATRIC" id="fig|1068978.7.peg.6598"/>
<evidence type="ECO:0000313" key="4">
    <source>
        <dbReference type="EMBL" id="AIJ26232.1"/>
    </source>
</evidence>
<dbReference type="HOGENOM" id="CLU_028458_3_1_11"/>
<gene>
    <name evidence="4" type="primary">hpcE</name>
    <name evidence="4" type="ORF">AMETH_6140</name>
</gene>
<evidence type="ECO:0000256" key="2">
    <source>
        <dbReference type="ARBA" id="ARBA00022723"/>
    </source>
</evidence>
<dbReference type="InterPro" id="IPR051121">
    <property type="entry name" value="FAH"/>
</dbReference>
<dbReference type="GO" id="GO:0016853">
    <property type="term" value="F:isomerase activity"/>
    <property type="evidence" value="ECO:0007669"/>
    <property type="project" value="UniProtKB-KW"/>
</dbReference>
<dbReference type="EMBL" id="CP009110">
    <property type="protein sequence ID" value="AIJ26232.1"/>
    <property type="molecule type" value="Genomic_DNA"/>
</dbReference>
<evidence type="ECO:0000256" key="1">
    <source>
        <dbReference type="ARBA" id="ARBA00010211"/>
    </source>
</evidence>
<dbReference type="PANTHER" id="PTHR42796">
    <property type="entry name" value="FUMARYLACETOACETATE HYDROLASE DOMAIN-CONTAINING PROTEIN 2A-RELATED"/>
    <property type="match status" value="1"/>
</dbReference>
<dbReference type="AlphaFoldDB" id="A0A076N863"/>
<feature type="domain" description="Fumarylacetoacetase-like C-terminal" evidence="3">
    <location>
        <begin position="84"/>
        <end position="285"/>
    </location>
</feature>
<evidence type="ECO:0000259" key="3">
    <source>
        <dbReference type="Pfam" id="PF01557"/>
    </source>
</evidence>
<sequence length="297" mass="31908">MRLASIRTEAGPALGVGSRAGDTVVRVDVIDPDAPTDILELLALPPDRLRRLSDRADELAGRGGPGVLSVDEAPLSPPVPRPSKVVCLALNYRAHAEEGGFTPPERPVLFLKGPHTLTGHGADIVVPPLSRRIDHEGELAVVIGRRCKDFDGEDWQGAVAGYTMMNDLTARDLQLADIAAQHPWDLSKNFDGFGPVGPWLVTPDEVPDPQALDLEVRVDGLLRQRGSTAQMIFGVRELLVRLSAVMTLEAGDLIATGTPDGIGEVPDGSVVEVRIGDLGVLRNRVTHTPILERKQNQ</sequence>